<comment type="caution">
    <text evidence="1">The sequence shown here is derived from an EMBL/GenBank/DDBJ whole genome shotgun (WGS) entry which is preliminary data.</text>
</comment>
<evidence type="ECO:0000313" key="2">
    <source>
        <dbReference type="Proteomes" id="UP000809243"/>
    </source>
</evidence>
<feature type="non-terminal residue" evidence="1">
    <location>
        <position position="704"/>
    </location>
</feature>
<dbReference type="AlphaFoldDB" id="A0A938YXX7"/>
<evidence type="ECO:0000313" key="1">
    <source>
        <dbReference type="EMBL" id="MBN2067378.1"/>
    </source>
</evidence>
<dbReference type="Gene3D" id="2.60.120.260">
    <property type="entry name" value="Galactose-binding domain-like"/>
    <property type="match status" value="1"/>
</dbReference>
<protein>
    <submittedName>
        <fullName evidence="1">Uncharacterized protein</fullName>
    </submittedName>
</protein>
<dbReference type="EMBL" id="JAFGDB010000045">
    <property type="protein sequence ID" value="MBN2067378.1"/>
    <property type="molecule type" value="Genomic_DNA"/>
</dbReference>
<name>A0A938YXX7_9ARCH</name>
<sequence>MHFAKILAIAFLAMLLLGAASAQSCTALSDNLIRNSNLETGSDGTPDKWQTNIGWGALGDCQNYNITWENDPTNSGHGKVLAIQYTGNTIGNYCGWLQMIETTAEAGAWYEFSASITTEGIEPIIGPDGNIVEASTQIGTILSFYEGGTYLGHSASGIGDFAHELADWNAEAWAYKTYTTKGLQSWRTIKKYVKALPGSTKMQVLTHTYTKGKVYLDNFSLKKVSCNPEEASFKKSGTLDFIQFKGANFFPIIMGKRPKQNGTEISLQTVKDNGFNTLDPGYYGNREEISRLDLAVLVELVDIYYGSYKETWRNNFSWYKGASTNRKYIDAWAEFDNLLGFHTDDEVDGHSAKEGSFMPELRPQTEVKNYIMEAERRTSKDIKMLQNFNGSRYSTLDPYTGSYQDLKDYYYPLADMITHTANLPMAYPPSEYPSPEYPERVLDKVGIWARNTVEYGKTKGKYYLAYGLGAYNWAAWDRQASSGRYIPFNLQRFLVWDQIINGASGAVFYYTDKIELTDSYYSRHWKQITAITKELSELYDVLLEPQFYGEWQVSDPRIGIMMKKHNGKIYLLTASTHYENLSNVTITLDSKYNIAKITALNEITNGDVDNPTDRSITPASAHSFADSFVGDAANSSLGLPATPGYAVHIYEIELSACGNRACEAGETYLSCPSDCPNTELCGNSTIDEGENCSTCPQDVQCGTG</sequence>
<organism evidence="1 2">
    <name type="scientific">Candidatus Iainarchaeum sp</name>
    <dbReference type="NCBI Taxonomy" id="3101447"/>
    <lineage>
        <taxon>Archaea</taxon>
        <taxon>Candidatus Iainarchaeota</taxon>
        <taxon>Candidatus Iainarchaeia</taxon>
        <taxon>Candidatus Iainarchaeales</taxon>
        <taxon>Candidatus Iainarchaeaceae</taxon>
        <taxon>Candidatus Iainarchaeum</taxon>
    </lineage>
</organism>
<dbReference type="Proteomes" id="UP000809243">
    <property type="component" value="Unassembled WGS sequence"/>
</dbReference>
<gene>
    <name evidence="1" type="ORF">JW744_02830</name>
</gene>
<accession>A0A938YXX7</accession>
<proteinExistence type="predicted"/>
<reference evidence="1" key="1">
    <citation type="submission" date="2021-01" db="EMBL/GenBank/DDBJ databases">
        <title>Active Sulfur Cycling in an Early Earth Analoge.</title>
        <authorList>
            <person name="Hahn C.R."/>
            <person name="Youssef N.H."/>
            <person name="Elshahed M."/>
        </authorList>
    </citation>
    <scope>NUCLEOTIDE SEQUENCE</scope>
    <source>
        <strain evidence="1">Zod_Metabat.1151</strain>
    </source>
</reference>
<dbReference type="PROSITE" id="PS51257">
    <property type="entry name" value="PROKAR_LIPOPROTEIN"/>
    <property type="match status" value="1"/>
</dbReference>